<dbReference type="PROSITE" id="PS51195">
    <property type="entry name" value="Q_MOTIF"/>
    <property type="match status" value="1"/>
</dbReference>
<feature type="region of interest" description="Disordered" evidence="10">
    <location>
        <begin position="1"/>
        <end position="140"/>
    </location>
</feature>
<dbReference type="GO" id="GO:0003723">
    <property type="term" value="F:RNA binding"/>
    <property type="evidence" value="ECO:0007669"/>
    <property type="project" value="UniProtKB-KW"/>
</dbReference>
<dbReference type="InterPro" id="IPR014001">
    <property type="entry name" value="Helicase_ATP-bd"/>
</dbReference>
<feature type="compositionally biased region" description="Low complexity" evidence="10">
    <location>
        <begin position="1"/>
        <end position="34"/>
    </location>
</feature>
<dbReference type="FunFam" id="3.40.50.300:FF:000008">
    <property type="entry name" value="ATP-dependent RNA helicase RhlB"/>
    <property type="match status" value="1"/>
</dbReference>
<dbReference type="CDD" id="cd18787">
    <property type="entry name" value="SF2_C_DEAD"/>
    <property type="match status" value="1"/>
</dbReference>
<dbReference type="CDD" id="cd17967">
    <property type="entry name" value="DEADc_DDX3_DDX4"/>
    <property type="match status" value="1"/>
</dbReference>
<reference evidence="14 15" key="1">
    <citation type="submission" date="2023-10" db="EMBL/GenBank/DDBJ databases">
        <title>Chromosome-scale genome assembly provides insights into flower coloration mechanisms of Canna indica.</title>
        <authorList>
            <person name="Li C."/>
        </authorList>
    </citation>
    <scope>NUCLEOTIDE SEQUENCE [LARGE SCALE GENOMIC DNA]</scope>
    <source>
        <tissue evidence="14">Flower</tissue>
    </source>
</reference>
<dbReference type="GO" id="GO:0005524">
    <property type="term" value="F:ATP binding"/>
    <property type="evidence" value="ECO:0007669"/>
    <property type="project" value="UniProtKB-KW"/>
</dbReference>
<dbReference type="GO" id="GO:0003724">
    <property type="term" value="F:RNA helicase activity"/>
    <property type="evidence" value="ECO:0007669"/>
    <property type="project" value="UniProtKB-EC"/>
</dbReference>
<dbReference type="SUPFAM" id="SSF52540">
    <property type="entry name" value="P-loop containing nucleoside triphosphate hydrolases"/>
    <property type="match status" value="1"/>
</dbReference>
<feature type="domain" description="Helicase C-terminal" evidence="12">
    <location>
        <begin position="407"/>
        <end position="558"/>
    </location>
</feature>
<feature type="region of interest" description="Disordered" evidence="10">
    <location>
        <begin position="568"/>
        <end position="601"/>
    </location>
</feature>
<organism evidence="14 15">
    <name type="scientific">Canna indica</name>
    <name type="common">Indian-shot</name>
    <dbReference type="NCBI Taxonomy" id="4628"/>
    <lineage>
        <taxon>Eukaryota</taxon>
        <taxon>Viridiplantae</taxon>
        <taxon>Streptophyta</taxon>
        <taxon>Embryophyta</taxon>
        <taxon>Tracheophyta</taxon>
        <taxon>Spermatophyta</taxon>
        <taxon>Magnoliopsida</taxon>
        <taxon>Liliopsida</taxon>
        <taxon>Zingiberales</taxon>
        <taxon>Cannaceae</taxon>
        <taxon>Canna</taxon>
    </lineage>
</organism>
<evidence type="ECO:0000256" key="1">
    <source>
        <dbReference type="ARBA" id="ARBA00012552"/>
    </source>
</evidence>
<comment type="catalytic activity">
    <reaction evidence="8">
        <text>ATP + H2O = ADP + phosphate + H(+)</text>
        <dbReference type="Rhea" id="RHEA:13065"/>
        <dbReference type="ChEBI" id="CHEBI:15377"/>
        <dbReference type="ChEBI" id="CHEBI:15378"/>
        <dbReference type="ChEBI" id="CHEBI:30616"/>
        <dbReference type="ChEBI" id="CHEBI:43474"/>
        <dbReference type="ChEBI" id="CHEBI:456216"/>
        <dbReference type="EC" id="3.6.4.13"/>
    </reaction>
</comment>
<dbReference type="AlphaFoldDB" id="A0AAQ3KVF3"/>
<dbReference type="InterPro" id="IPR001650">
    <property type="entry name" value="Helicase_C-like"/>
</dbReference>
<feature type="domain" description="DEAD-box RNA helicase Q" evidence="13">
    <location>
        <begin position="165"/>
        <end position="193"/>
    </location>
</feature>
<dbReference type="PROSITE" id="PS51192">
    <property type="entry name" value="HELICASE_ATP_BIND_1"/>
    <property type="match status" value="1"/>
</dbReference>
<dbReference type="Proteomes" id="UP001327560">
    <property type="component" value="Chromosome 7"/>
</dbReference>
<dbReference type="EMBL" id="CP136896">
    <property type="protein sequence ID" value="WOL15230.1"/>
    <property type="molecule type" value="Genomic_DNA"/>
</dbReference>
<evidence type="ECO:0000256" key="3">
    <source>
        <dbReference type="ARBA" id="ARBA00022801"/>
    </source>
</evidence>
<dbReference type="InterPro" id="IPR011545">
    <property type="entry name" value="DEAD/DEAH_box_helicase_dom"/>
</dbReference>
<evidence type="ECO:0000256" key="2">
    <source>
        <dbReference type="ARBA" id="ARBA00022741"/>
    </source>
</evidence>
<evidence type="ECO:0000256" key="9">
    <source>
        <dbReference type="PROSITE-ProRule" id="PRU00552"/>
    </source>
</evidence>
<evidence type="ECO:0000256" key="8">
    <source>
        <dbReference type="ARBA" id="ARBA00047984"/>
    </source>
</evidence>
<evidence type="ECO:0000256" key="6">
    <source>
        <dbReference type="ARBA" id="ARBA00022884"/>
    </source>
</evidence>
<dbReference type="PANTHER" id="PTHR47958">
    <property type="entry name" value="ATP-DEPENDENT RNA HELICASE DBP3"/>
    <property type="match status" value="1"/>
</dbReference>
<evidence type="ECO:0000256" key="5">
    <source>
        <dbReference type="ARBA" id="ARBA00022840"/>
    </source>
</evidence>
<name>A0AAQ3KVF3_9LILI</name>
<feature type="short sequence motif" description="Q motif" evidence="9">
    <location>
        <begin position="165"/>
        <end position="193"/>
    </location>
</feature>
<dbReference type="EC" id="3.6.4.13" evidence="1"/>
<dbReference type="FunFam" id="3.40.50.300:FF:000397">
    <property type="entry name" value="Probable ATP-dependent RNA helicase DDX4"/>
    <property type="match status" value="1"/>
</dbReference>
<gene>
    <name evidence="14" type="ORF">Cni_G24011</name>
</gene>
<keyword evidence="6" id="KW-0694">RNA-binding</keyword>
<evidence type="ECO:0000256" key="10">
    <source>
        <dbReference type="SAM" id="MobiDB-lite"/>
    </source>
</evidence>
<dbReference type="Pfam" id="PF00271">
    <property type="entry name" value="Helicase_C"/>
    <property type="match status" value="1"/>
</dbReference>
<evidence type="ECO:0000313" key="15">
    <source>
        <dbReference type="Proteomes" id="UP001327560"/>
    </source>
</evidence>
<evidence type="ECO:0000259" key="13">
    <source>
        <dbReference type="PROSITE" id="PS51195"/>
    </source>
</evidence>
<dbReference type="SMART" id="SM00487">
    <property type="entry name" value="DEXDc"/>
    <property type="match status" value="1"/>
</dbReference>
<evidence type="ECO:0000259" key="11">
    <source>
        <dbReference type="PROSITE" id="PS51192"/>
    </source>
</evidence>
<dbReference type="InterPro" id="IPR027417">
    <property type="entry name" value="P-loop_NTPase"/>
</dbReference>
<keyword evidence="15" id="KW-1185">Reference proteome</keyword>
<keyword evidence="2" id="KW-0547">Nucleotide-binding</keyword>
<dbReference type="InterPro" id="IPR014014">
    <property type="entry name" value="RNA_helicase_DEAD_Q_motif"/>
</dbReference>
<evidence type="ECO:0000256" key="7">
    <source>
        <dbReference type="ARBA" id="ARBA00024358"/>
    </source>
</evidence>
<dbReference type="PROSITE" id="PS51194">
    <property type="entry name" value="HELICASE_CTER"/>
    <property type="match status" value="1"/>
</dbReference>
<dbReference type="InterPro" id="IPR044763">
    <property type="entry name" value="Ded1/Dbp1_DEADc"/>
</dbReference>
<feature type="domain" description="Helicase ATP-binding" evidence="11">
    <location>
        <begin position="196"/>
        <end position="380"/>
    </location>
</feature>
<evidence type="ECO:0000313" key="14">
    <source>
        <dbReference type="EMBL" id="WOL15230.1"/>
    </source>
</evidence>
<proteinExistence type="inferred from homology"/>
<dbReference type="SMART" id="SM00490">
    <property type="entry name" value="HELICc"/>
    <property type="match status" value="1"/>
</dbReference>
<sequence>MRTSWADAVANAESSASETSATPSHAATVAAAPSRGGRGAYVPPHLRNRPLLSETPAPPPAAGPSGAGQPPASVAPPPAGGSRWGSGAIRDVGRHSSDGGRGGGGGRSSRISGWDRREREVNPFGNDEESTEAEFSTQENSVINFDAYEDIPVETSGENVPPPVNTFAEIDLGDALNENIKRCKYVKPTPVQRHAIPISAAGRDLMACAQTGSGKTAAFCFPIISGIMKGPPASRQRGSRSAYPLALILSPTRELSVQIHEEARKFAYQTGVRVVVAYGGAPINQQLRDLERGVEILVATPGRLVDLLERARVSLQYIRYLALDEADRMLDMGFEPQIRRIVEQMDMPPRGQRQTMLFSATFPKEIQRMASDFLYNYIFLAVGRVGSSTDLIVQRVEFVLDSDKRSHLMDLLHAQRDNGAHGKQALTLVFVETKRGADSLENWLCMNGFPATTIHGDRTQQEREYALRSFKSGATPILVATDVAARGLDIPHVAHVINFDLPNDIDDYVHRIGRTGRAGNTGLATAFFNENNSSLARPLAELMQEANQEVPQWLSRYATAARSYVGGGRNRRSGGARFGGRDFRRDSSNRGGGGGGGGGDYYGSGSGYGGGSYGGASSGYGGGYGNSGVTSAWD</sequence>
<dbReference type="Gene3D" id="3.40.50.300">
    <property type="entry name" value="P-loop containing nucleotide triphosphate hydrolases"/>
    <property type="match status" value="2"/>
</dbReference>
<keyword evidence="3" id="KW-0378">Hydrolase</keyword>
<comment type="similarity">
    <text evidence="7">Belongs to the DEAD box helicase family. DDX3/DED1 subfamily.</text>
</comment>
<dbReference type="GO" id="GO:0016787">
    <property type="term" value="F:hydrolase activity"/>
    <property type="evidence" value="ECO:0007669"/>
    <property type="project" value="UniProtKB-KW"/>
</dbReference>
<keyword evidence="5" id="KW-0067">ATP-binding</keyword>
<protein>
    <recommendedName>
        <fullName evidence="1">RNA helicase</fullName>
        <ecNumber evidence="1">3.6.4.13</ecNumber>
    </recommendedName>
</protein>
<evidence type="ECO:0000256" key="4">
    <source>
        <dbReference type="ARBA" id="ARBA00022806"/>
    </source>
</evidence>
<evidence type="ECO:0000259" key="12">
    <source>
        <dbReference type="PROSITE" id="PS51194"/>
    </source>
</evidence>
<keyword evidence="4 14" id="KW-0347">Helicase</keyword>
<dbReference type="Pfam" id="PF00270">
    <property type="entry name" value="DEAD"/>
    <property type="match status" value="1"/>
</dbReference>
<feature type="compositionally biased region" description="Basic and acidic residues" evidence="10">
    <location>
        <begin position="579"/>
        <end position="588"/>
    </location>
</feature>
<feature type="compositionally biased region" description="Low complexity" evidence="10">
    <location>
        <begin position="63"/>
        <end position="72"/>
    </location>
</feature>
<accession>A0AAQ3KVF3</accession>
<feature type="compositionally biased region" description="Gly residues" evidence="10">
    <location>
        <begin position="590"/>
        <end position="601"/>
    </location>
</feature>